<keyword evidence="5" id="KW-1185">Reference proteome</keyword>
<comment type="caution">
    <text evidence="4">The sequence shown here is derived from an EMBL/GenBank/DDBJ whole genome shotgun (WGS) entry which is preliminary data.</text>
</comment>
<dbReference type="SMART" id="SM00287">
    <property type="entry name" value="SH3b"/>
    <property type="match status" value="1"/>
</dbReference>
<proteinExistence type="predicted"/>
<feature type="signal peptide" evidence="2">
    <location>
        <begin position="1"/>
        <end position="22"/>
    </location>
</feature>
<dbReference type="Proteomes" id="UP001165395">
    <property type="component" value="Unassembled WGS sequence"/>
</dbReference>
<feature type="chain" id="PRO_5046862864" evidence="2">
    <location>
        <begin position="23"/>
        <end position="162"/>
    </location>
</feature>
<evidence type="ECO:0000259" key="3">
    <source>
        <dbReference type="PROSITE" id="PS51781"/>
    </source>
</evidence>
<dbReference type="PROSITE" id="PS51781">
    <property type="entry name" value="SH3B"/>
    <property type="match status" value="1"/>
</dbReference>
<feature type="region of interest" description="Disordered" evidence="1">
    <location>
        <begin position="97"/>
        <end position="122"/>
    </location>
</feature>
<dbReference type="Gene3D" id="2.30.30.40">
    <property type="entry name" value="SH3 Domains"/>
    <property type="match status" value="1"/>
</dbReference>
<sequence length="162" mass="16942">MKKYLATGVAAGLFMLMSAAHADPATIVNKSDLKATPKLDAAAITTLSEKTEVTILTIDGGWAQIKTTDGKQGWIRSNNVRSKTAAANPANVLGALAKTGSSSSAPTTGVKGLNKDDLENASPNFKEVAQLEKYDVSGAEAKRFAQSSKLKAQKVDYLDGGK</sequence>
<dbReference type="InterPro" id="IPR003646">
    <property type="entry name" value="SH3-like_bac-type"/>
</dbReference>
<keyword evidence="2" id="KW-0732">Signal</keyword>
<protein>
    <submittedName>
        <fullName evidence="4">SH3 domain-containing protein</fullName>
    </submittedName>
</protein>
<evidence type="ECO:0000313" key="4">
    <source>
        <dbReference type="EMBL" id="MCB6184024.1"/>
    </source>
</evidence>
<dbReference type="EMBL" id="JAJBZT010000005">
    <property type="protein sequence ID" value="MCB6184024.1"/>
    <property type="molecule type" value="Genomic_DNA"/>
</dbReference>
<name>A0ABS8D755_9NEIS</name>
<evidence type="ECO:0000256" key="1">
    <source>
        <dbReference type="SAM" id="MobiDB-lite"/>
    </source>
</evidence>
<feature type="domain" description="SH3b" evidence="3">
    <location>
        <begin position="22"/>
        <end position="84"/>
    </location>
</feature>
<reference evidence="4" key="1">
    <citation type="submission" date="2021-10" db="EMBL/GenBank/DDBJ databases">
        <title>The complete genome sequence of Leeia sp. TBRC 13508.</title>
        <authorList>
            <person name="Charoenyingcharoen P."/>
            <person name="Yukphan P."/>
        </authorList>
    </citation>
    <scope>NUCLEOTIDE SEQUENCE</scope>
    <source>
        <strain evidence="4">TBRC 13508</strain>
    </source>
</reference>
<evidence type="ECO:0000256" key="2">
    <source>
        <dbReference type="SAM" id="SignalP"/>
    </source>
</evidence>
<organism evidence="4 5">
    <name type="scientific">Leeia speluncae</name>
    <dbReference type="NCBI Taxonomy" id="2884804"/>
    <lineage>
        <taxon>Bacteria</taxon>
        <taxon>Pseudomonadati</taxon>
        <taxon>Pseudomonadota</taxon>
        <taxon>Betaproteobacteria</taxon>
        <taxon>Neisseriales</taxon>
        <taxon>Leeiaceae</taxon>
        <taxon>Leeia</taxon>
    </lineage>
</organism>
<accession>A0ABS8D755</accession>
<dbReference type="Pfam" id="PF08239">
    <property type="entry name" value="SH3_3"/>
    <property type="match status" value="1"/>
</dbReference>
<dbReference type="RefSeq" id="WP_227180802.1">
    <property type="nucleotide sequence ID" value="NZ_JAJBZT010000005.1"/>
</dbReference>
<gene>
    <name evidence="4" type="ORF">LIN78_10755</name>
</gene>
<evidence type="ECO:0000313" key="5">
    <source>
        <dbReference type="Proteomes" id="UP001165395"/>
    </source>
</evidence>